<evidence type="ECO:0000256" key="1">
    <source>
        <dbReference type="ARBA" id="ARBA00010457"/>
    </source>
</evidence>
<sequence>MNIFSRRGVSTPMVVGIIVVILVIVGVVMFLKSTPGADNAGVTVALGAQNNSNESGTAKFIEKEAGKLKVVLALTGSPAGVSEPAHIHAGSCVNLGGPKYTLTPLVGGKSETMLDITLDQLLSELPLAVNVHKSATEASVYVSCGNIPGGNTAQEGNGGVVPVAQGKTYAIEITAAGFKPSKLTIATGDTVEFTNKDTIPHWPASGPHPAHTTCPGFDSTPGINPGATYSHTFTEANVCPMHDHLKTSITGTITVQ</sequence>
<keyword evidence="2" id="KW-1133">Transmembrane helix</keyword>
<dbReference type="InterPro" id="IPR036423">
    <property type="entry name" value="SOD-like_Cu/Zn_dom_sf"/>
</dbReference>
<dbReference type="PANTHER" id="PTHR36507">
    <property type="entry name" value="BLL1555 PROTEIN"/>
    <property type="match status" value="1"/>
</dbReference>
<gene>
    <name evidence="3" type="ORF">A2122_00895</name>
</gene>
<dbReference type="GO" id="GO:0046872">
    <property type="term" value="F:metal ion binding"/>
    <property type="evidence" value="ECO:0007669"/>
    <property type="project" value="InterPro"/>
</dbReference>
<comment type="caution">
    <text evidence="3">The sequence shown here is derived from an EMBL/GenBank/DDBJ whole genome shotgun (WGS) entry which is preliminary data.</text>
</comment>
<keyword evidence="2" id="KW-0472">Membrane</keyword>
<evidence type="ECO:0000313" key="4">
    <source>
        <dbReference type="Proteomes" id="UP000176648"/>
    </source>
</evidence>
<evidence type="ECO:0008006" key="5">
    <source>
        <dbReference type="Google" id="ProtNLM"/>
    </source>
</evidence>
<evidence type="ECO:0000256" key="2">
    <source>
        <dbReference type="SAM" id="Phobius"/>
    </source>
</evidence>
<dbReference type="Proteomes" id="UP000176648">
    <property type="component" value="Unassembled WGS sequence"/>
</dbReference>
<name>A0A1G2C5M1_9BACT</name>
<comment type="similarity">
    <text evidence="1">Belongs to the Cu-Zn superoxide dismutase family.</text>
</comment>
<keyword evidence="2" id="KW-0812">Transmembrane</keyword>
<feature type="transmembrane region" description="Helical" evidence="2">
    <location>
        <begin position="12"/>
        <end position="31"/>
    </location>
</feature>
<dbReference type="InterPro" id="IPR052721">
    <property type="entry name" value="ET_Amicyanin"/>
</dbReference>
<evidence type="ECO:0000313" key="3">
    <source>
        <dbReference type="EMBL" id="OGY96684.1"/>
    </source>
</evidence>
<dbReference type="Gene3D" id="2.60.40.420">
    <property type="entry name" value="Cupredoxins - blue copper proteins"/>
    <property type="match status" value="1"/>
</dbReference>
<dbReference type="SUPFAM" id="SSF49503">
    <property type="entry name" value="Cupredoxins"/>
    <property type="match status" value="1"/>
</dbReference>
<dbReference type="EMBL" id="MHKU01000025">
    <property type="protein sequence ID" value="OGY96684.1"/>
    <property type="molecule type" value="Genomic_DNA"/>
</dbReference>
<dbReference type="InterPro" id="IPR008972">
    <property type="entry name" value="Cupredoxin"/>
</dbReference>
<protein>
    <recommendedName>
        <fullName evidence="5">EfeO-type cupredoxin-like domain-containing protein</fullName>
    </recommendedName>
</protein>
<proteinExistence type="inferred from homology"/>
<accession>A0A1G2C5M1</accession>
<dbReference type="GO" id="GO:0006801">
    <property type="term" value="P:superoxide metabolic process"/>
    <property type="evidence" value="ECO:0007669"/>
    <property type="project" value="InterPro"/>
</dbReference>
<dbReference type="SUPFAM" id="SSF49329">
    <property type="entry name" value="Cu,Zn superoxide dismutase-like"/>
    <property type="match status" value="1"/>
</dbReference>
<reference evidence="3 4" key="1">
    <citation type="journal article" date="2016" name="Nat. Commun.">
        <title>Thousands of microbial genomes shed light on interconnected biogeochemical processes in an aquifer system.</title>
        <authorList>
            <person name="Anantharaman K."/>
            <person name="Brown C.T."/>
            <person name="Hug L.A."/>
            <person name="Sharon I."/>
            <person name="Castelle C.J."/>
            <person name="Probst A.J."/>
            <person name="Thomas B.C."/>
            <person name="Singh A."/>
            <person name="Wilkins M.J."/>
            <person name="Karaoz U."/>
            <person name="Brodie E.L."/>
            <person name="Williams K.H."/>
            <person name="Hubbard S.S."/>
            <person name="Banfield J.F."/>
        </authorList>
    </citation>
    <scope>NUCLEOTIDE SEQUENCE [LARGE SCALE GENOMIC DNA]</scope>
</reference>
<dbReference type="AlphaFoldDB" id="A0A1G2C5M1"/>
<organism evidence="3 4">
    <name type="scientific">Candidatus Liptonbacteria bacterium GWB1_49_6</name>
    <dbReference type="NCBI Taxonomy" id="1798644"/>
    <lineage>
        <taxon>Bacteria</taxon>
        <taxon>Candidatus Liptoniibacteriota</taxon>
    </lineage>
</organism>
<dbReference type="PANTHER" id="PTHR36507:SF1">
    <property type="entry name" value="BLL1555 PROTEIN"/>
    <property type="match status" value="1"/>
</dbReference>